<dbReference type="EMBL" id="GGEC01076005">
    <property type="protein sequence ID" value="MBX56489.1"/>
    <property type="molecule type" value="Transcribed_RNA"/>
</dbReference>
<proteinExistence type="predicted"/>
<accession>A0A2P2PPF7</accession>
<sequence>MKKTNRHPHLLGPCSWRSCRRRNFLRRRSS</sequence>
<evidence type="ECO:0000313" key="1">
    <source>
        <dbReference type="EMBL" id="MBX56489.1"/>
    </source>
</evidence>
<name>A0A2P2PPF7_RHIMU</name>
<dbReference type="AlphaFoldDB" id="A0A2P2PPF7"/>
<protein>
    <submittedName>
        <fullName evidence="1">Uncharacterized protein</fullName>
    </submittedName>
</protein>
<reference evidence="1" key="1">
    <citation type="submission" date="2018-02" db="EMBL/GenBank/DDBJ databases">
        <title>Rhizophora mucronata_Transcriptome.</title>
        <authorList>
            <person name="Meera S.P."/>
            <person name="Sreeshan A."/>
            <person name="Augustine A."/>
        </authorList>
    </citation>
    <scope>NUCLEOTIDE SEQUENCE</scope>
    <source>
        <tissue evidence="1">Leaf</tissue>
    </source>
</reference>
<organism evidence="1">
    <name type="scientific">Rhizophora mucronata</name>
    <name type="common">Asiatic mangrove</name>
    <dbReference type="NCBI Taxonomy" id="61149"/>
    <lineage>
        <taxon>Eukaryota</taxon>
        <taxon>Viridiplantae</taxon>
        <taxon>Streptophyta</taxon>
        <taxon>Embryophyta</taxon>
        <taxon>Tracheophyta</taxon>
        <taxon>Spermatophyta</taxon>
        <taxon>Magnoliopsida</taxon>
        <taxon>eudicotyledons</taxon>
        <taxon>Gunneridae</taxon>
        <taxon>Pentapetalae</taxon>
        <taxon>rosids</taxon>
        <taxon>fabids</taxon>
        <taxon>Malpighiales</taxon>
        <taxon>Rhizophoraceae</taxon>
        <taxon>Rhizophora</taxon>
    </lineage>
</organism>